<dbReference type="Gene3D" id="2.160.20.80">
    <property type="entry name" value="E3 ubiquitin-protein ligase SopA"/>
    <property type="match status" value="1"/>
</dbReference>
<keyword evidence="3" id="KW-1185">Reference proteome</keyword>
<evidence type="ECO:0000259" key="1">
    <source>
        <dbReference type="Pfam" id="PF26355"/>
    </source>
</evidence>
<dbReference type="Proteomes" id="UP001384579">
    <property type="component" value="Unassembled WGS sequence"/>
</dbReference>
<dbReference type="Pfam" id="PF26355">
    <property type="entry name" value="HTH_VMAP-M9"/>
    <property type="match status" value="1"/>
</dbReference>
<dbReference type="InterPro" id="IPR058651">
    <property type="entry name" value="HTH_VMAP-M9"/>
</dbReference>
<comment type="caution">
    <text evidence="2">The sequence shown here is derived from an EMBL/GenBank/DDBJ whole genome shotgun (WGS) entry which is preliminary data.</text>
</comment>
<feature type="domain" description="vWA-MoxR associated protein N-terminal HTH" evidence="1">
    <location>
        <begin position="1"/>
        <end position="81"/>
    </location>
</feature>
<evidence type="ECO:0000313" key="2">
    <source>
        <dbReference type="EMBL" id="MEK0184048.1"/>
    </source>
</evidence>
<evidence type="ECO:0000313" key="3">
    <source>
        <dbReference type="Proteomes" id="UP001384579"/>
    </source>
</evidence>
<dbReference type="Pfam" id="PF00805">
    <property type="entry name" value="Pentapeptide"/>
    <property type="match status" value="1"/>
</dbReference>
<name>A0ABU8YI62_9CYAN</name>
<sequence>MTVDEAITIAETALNYDRLNKVQEIVFRQSWEGRSYKEIAASTEYEYDYIKDAGAKLWKLLSKALEEKVKKDNLKSVLKRYLRRTQVNLQRNLTIEVNLSGANLSGANLSGARLFANLNEADYVQTDLDKIINADSETELSDSENEINWNGFCFHSDAQVKIAEILDRTSILFIPNSQLRITTPEGRQNQEADFLIFHQNKLGLLKIDSESCHQNATEDEICELSRDSGISLVKHYDATRCSQQPDLVVQEFLEILSQV</sequence>
<reference evidence="2 3" key="1">
    <citation type="journal article" date="2020" name="Harmful Algae">
        <title>Molecular and morphological characterization of a novel dihydroanatoxin-a producing Microcoleus species (cyanobacteria) from the Russian River, California, USA.</title>
        <authorList>
            <person name="Conklin K.Y."/>
            <person name="Stancheva R."/>
            <person name="Otten T.G."/>
            <person name="Fadness R."/>
            <person name="Boyer G.L."/>
            <person name="Read B."/>
            <person name="Zhang X."/>
            <person name="Sheath R.G."/>
        </authorList>
    </citation>
    <scope>NUCLEOTIDE SEQUENCE [LARGE SCALE GENOMIC DNA]</scope>
    <source>
        <strain evidence="2 3">PTRS2</strain>
    </source>
</reference>
<gene>
    <name evidence="2" type="ORF">WMG39_04205</name>
</gene>
<accession>A0ABU8YI62</accession>
<protein>
    <submittedName>
        <fullName evidence="2">Pentapeptide repeat-containing protein</fullName>
    </submittedName>
</protein>
<dbReference type="RefSeq" id="WP_340519919.1">
    <property type="nucleotide sequence ID" value="NZ_JBBLXS010000031.1"/>
</dbReference>
<dbReference type="InterPro" id="IPR001646">
    <property type="entry name" value="5peptide_repeat"/>
</dbReference>
<dbReference type="SUPFAM" id="SSF141571">
    <property type="entry name" value="Pentapeptide repeat-like"/>
    <property type="match status" value="1"/>
</dbReference>
<dbReference type="EMBL" id="JBBLXS010000031">
    <property type="protein sequence ID" value="MEK0184048.1"/>
    <property type="molecule type" value="Genomic_DNA"/>
</dbReference>
<organism evidence="2 3">
    <name type="scientific">Microcoleus anatoxicus PTRS2</name>
    <dbReference type="NCBI Taxonomy" id="2705321"/>
    <lineage>
        <taxon>Bacteria</taxon>
        <taxon>Bacillati</taxon>
        <taxon>Cyanobacteriota</taxon>
        <taxon>Cyanophyceae</taxon>
        <taxon>Oscillatoriophycideae</taxon>
        <taxon>Oscillatoriales</taxon>
        <taxon>Microcoleaceae</taxon>
        <taxon>Microcoleus</taxon>
        <taxon>Microcoleus anatoxicus</taxon>
    </lineage>
</organism>
<proteinExistence type="predicted"/>